<sequence length="687" mass="79379">MGGMIVGRRRVQVDIDQELLIAKTQQRFDFTDDDGLYPFSSAFKWRPQKGKAQGTLVSLTIDAEAATKMELKSKSYNSARFFYSEFKEQYPWAVRSLGRGLKTICLSRRVSHSEGSYTRNSISVFLEFCRREGVELNSFEDLNFQLLCSWRSELRLDNRKSSYKAALFRRFCKVLELLMGTSEYPVRFSVPVMRFDTSEPLPPYSDAVMYQLIAAAATDVDNIIAGAAEFEKLALGISNNQPPRRVVKKYDWKEIVSDFMQGGCNIRNAVENSISPDDKSRKKLTLKSLYMFKQCPDEFQEFFEKVSLVARQKNGELAALRRLDEKQIPSRDSLFPFFLFFLINSGANKETACSWKRRYKIGSSYISPLDWKDPFDDSRCRLRGIKYRGKSNLHIGVEDTWIQIAEEGMYPMLKFLLWYTEPVSKLADFELRDHLWLYMENNKKGVYDYDEHDSFGVASQSFLNRHEIWDVQFDDDGGLLKARVTSLDSRRFRKVFTAKELLKTIKESQNFQELASQLQSAMHHANFDTTLASYMSIGKSKDILDIGIFTLQTQMVEEARKFRGVRVEYSDLSGRAGLYTACADPTHPDHEWAIIETGSECGEYDMCLGCSQSRVFSVHLPRIAMRILQYEVFKKSMPIEYWDAEFGRKTARAYDVLSGWSNKKELELAWQQAREGTIFLPEIIVRG</sequence>
<accession>A0ABY6FJ25</accession>
<gene>
    <name evidence="1" type="ORF">K3169_06820</name>
</gene>
<proteinExistence type="predicted"/>
<dbReference type="RefSeq" id="WP_263270732.1">
    <property type="nucleotide sequence ID" value="NZ_CP081201.1"/>
</dbReference>
<dbReference type="EMBL" id="CP081201">
    <property type="protein sequence ID" value="UXZ97596.1"/>
    <property type="molecule type" value="Genomic_DNA"/>
</dbReference>
<reference evidence="1" key="1">
    <citation type="submission" date="2021-08" db="EMBL/GenBank/DDBJ databases">
        <title>Complete genome sequence of Pseudomonas phytophila.</title>
        <authorList>
            <person name="Weir B.S."/>
            <person name="Templeton M.D."/>
            <person name="Arshed S."/>
            <person name="Andersen M.T."/>
            <person name="Jayaraman J."/>
        </authorList>
    </citation>
    <scope>NUCLEOTIDE SEQUENCE</scope>
    <source>
        <strain evidence="1">ICMP 23753</strain>
    </source>
</reference>
<keyword evidence="2" id="KW-1185">Reference proteome</keyword>
<protein>
    <recommendedName>
        <fullName evidence="3">Integrase</fullName>
    </recommendedName>
</protein>
<organism evidence="1 2">
    <name type="scientific">Pseudomonas phytophila</name>
    <dbReference type="NCBI Taxonomy" id="2867264"/>
    <lineage>
        <taxon>Bacteria</taxon>
        <taxon>Pseudomonadati</taxon>
        <taxon>Pseudomonadota</taxon>
        <taxon>Gammaproteobacteria</taxon>
        <taxon>Pseudomonadales</taxon>
        <taxon>Pseudomonadaceae</taxon>
        <taxon>Pseudomonas</taxon>
    </lineage>
</organism>
<evidence type="ECO:0000313" key="2">
    <source>
        <dbReference type="Proteomes" id="UP001063228"/>
    </source>
</evidence>
<dbReference type="Proteomes" id="UP001063228">
    <property type="component" value="Chromosome"/>
</dbReference>
<evidence type="ECO:0008006" key="3">
    <source>
        <dbReference type="Google" id="ProtNLM"/>
    </source>
</evidence>
<name>A0ABY6FJ25_9PSED</name>
<evidence type="ECO:0000313" key="1">
    <source>
        <dbReference type="EMBL" id="UXZ97596.1"/>
    </source>
</evidence>